<feature type="region of interest" description="Disordered" evidence="1">
    <location>
        <begin position="292"/>
        <end position="344"/>
    </location>
</feature>
<dbReference type="OrthoDB" id="10622187at2759"/>
<gene>
    <name evidence="2" type="ORF">CYME_CMT166C</name>
</gene>
<dbReference type="AlphaFoldDB" id="M1V7J4"/>
<dbReference type="EMBL" id="AP006502">
    <property type="protein sequence ID" value="BAM83160.1"/>
    <property type="molecule type" value="Genomic_DNA"/>
</dbReference>
<name>M1V7J4_CYAM1</name>
<feature type="region of interest" description="Disordered" evidence="1">
    <location>
        <begin position="1"/>
        <end position="49"/>
    </location>
</feature>
<reference evidence="2 3" key="2">
    <citation type="journal article" date="2007" name="BMC Biol.">
        <title>A 100%-complete sequence reveals unusually simple genomic features in the hot-spring red alga Cyanidioschyzon merolae.</title>
        <authorList>
            <person name="Nozaki H."/>
            <person name="Takano H."/>
            <person name="Misumi O."/>
            <person name="Terasawa K."/>
            <person name="Matsuzaki M."/>
            <person name="Maruyama S."/>
            <person name="Nishida K."/>
            <person name="Yagisawa F."/>
            <person name="Yoshida Y."/>
            <person name="Fujiwara T."/>
            <person name="Takio S."/>
            <person name="Tamura K."/>
            <person name="Chung S.J."/>
            <person name="Nakamura S."/>
            <person name="Kuroiwa H."/>
            <person name="Tanaka K."/>
            <person name="Sato N."/>
            <person name="Kuroiwa T."/>
        </authorList>
    </citation>
    <scope>NUCLEOTIDE SEQUENCE [LARGE SCALE GENOMIC DNA]</scope>
    <source>
        <strain evidence="2 3">10D</strain>
    </source>
</reference>
<feature type="compositionally biased region" description="Basic and acidic residues" evidence="1">
    <location>
        <begin position="305"/>
        <end position="322"/>
    </location>
</feature>
<dbReference type="GeneID" id="16997638"/>
<sequence length="792" mass="90298">MLACPGAARGERRTVSDDAPSPRRDQRTVSRRNIRRVGPAARASPSRSMHRGVAIPATVQPRSYLCIVLRGARMVEPSVVWWCLVEALKRRLLRQQRWQLWLLVVGLFLLCTIRPRMQSVLDAASKEPGSLLDPNPMYIPAWDAQTGAVLTAFDPQRHLLPFHFIACSSDDWGRIADSVPLFRDSHARQEFLAVASEELKRSLRQTDWSMATVETVRDLQRLHEFLLRLQEAAGEPRQRFVLSPMWVVGGPDIPAMQNQLDIKREGSTGPLRERSSDAQLWVDARVQRAAATPERRGRMRLVQRSPRERWRNSRQRLHETHAEYPQPGVGQRSTDPVGETRRAGVTLQRPDSLKRFTGQSSTWGLLTRPVVPTDAQAVHAAPTGFPYRSMYMCRLSRNGASILPGRDLIESIEVAEWYRKLWYDRVWAPQFHGSAHIHPHRWLEALERTRPLRRQRSTARTRIIRSAYDSLREGYVYAGNITALRSEFADGAWSPASLRKGIETFAGFWGYRPRVMSSPHNTWTPSFVQHLVASHAVFGIDAGTGQCATLVIPNATQRSVSCIDREPWDTFAGRAARLDARMPLIQERIAALRPGFTSLAWHAQNALSATTSPRVAAAHLEHLETFVHWVQRQNHTVFVTSNELHQIRLRGWSLEVWPDAFVYRNFLPYDILVLVPCLEDMFSGASPWEAAPLRVVRLDQRLIRAPISQSSPELTQCRPWSALMADSQHGHALPRSLRYIQRQKQKRKQLAATPAFRGCRCQRIRLPSFMDDGVLLLPGNSHWIEVRRLSHE</sequence>
<evidence type="ECO:0000256" key="1">
    <source>
        <dbReference type="SAM" id="MobiDB-lite"/>
    </source>
</evidence>
<dbReference type="Proteomes" id="UP000007014">
    <property type="component" value="Chromosome 20"/>
</dbReference>
<dbReference type="Gramene" id="CMT166CT">
    <property type="protein sequence ID" value="CMT166CT"/>
    <property type="gene ID" value="CMT166C"/>
</dbReference>
<keyword evidence="3" id="KW-1185">Reference proteome</keyword>
<protein>
    <submittedName>
        <fullName evidence="2">Uncharacterized protein</fullName>
    </submittedName>
</protein>
<proteinExistence type="predicted"/>
<evidence type="ECO:0000313" key="3">
    <source>
        <dbReference type="Proteomes" id="UP000007014"/>
    </source>
</evidence>
<evidence type="ECO:0000313" key="2">
    <source>
        <dbReference type="EMBL" id="BAM83160.1"/>
    </source>
</evidence>
<reference evidence="2 3" key="1">
    <citation type="journal article" date="2004" name="Nature">
        <title>Genome sequence of the ultrasmall unicellular red alga Cyanidioschyzon merolae 10D.</title>
        <authorList>
            <person name="Matsuzaki M."/>
            <person name="Misumi O."/>
            <person name="Shin-i T."/>
            <person name="Maruyama S."/>
            <person name="Takahara M."/>
            <person name="Miyagishima S."/>
            <person name="Mori T."/>
            <person name="Nishida K."/>
            <person name="Yagisawa F."/>
            <person name="Nishida K."/>
            <person name="Yoshida Y."/>
            <person name="Nishimura Y."/>
            <person name="Nakao S."/>
            <person name="Kobayashi T."/>
            <person name="Momoyama Y."/>
            <person name="Higashiyama T."/>
            <person name="Minoda A."/>
            <person name="Sano M."/>
            <person name="Nomoto H."/>
            <person name="Oishi K."/>
            <person name="Hayashi H."/>
            <person name="Ohta F."/>
            <person name="Nishizaka S."/>
            <person name="Haga S."/>
            <person name="Miura S."/>
            <person name="Morishita T."/>
            <person name="Kabeya Y."/>
            <person name="Terasawa K."/>
            <person name="Suzuki Y."/>
            <person name="Ishii Y."/>
            <person name="Asakawa S."/>
            <person name="Takano H."/>
            <person name="Ohta N."/>
            <person name="Kuroiwa H."/>
            <person name="Tanaka K."/>
            <person name="Shimizu N."/>
            <person name="Sugano S."/>
            <person name="Sato N."/>
            <person name="Nozaki H."/>
            <person name="Ogasawara N."/>
            <person name="Kohara Y."/>
            <person name="Kuroiwa T."/>
        </authorList>
    </citation>
    <scope>NUCLEOTIDE SEQUENCE [LARGE SCALE GENOMIC DNA]</scope>
    <source>
        <strain evidence="2 3">10D</strain>
    </source>
</reference>
<dbReference type="HOGENOM" id="CLU_354659_0_0_1"/>
<dbReference type="RefSeq" id="XP_005539196.1">
    <property type="nucleotide sequence ID" value="XM_005539139.1"/>
</dbReference>
<organism evidence="2 3">
    <name type="scientific">Cyanidioschyzon merolae (strain NIES-3377 / 10D)</name>
    <name type="common">Unicellular red alga</name>
    <dbReference type="NCBI Taxonomy" id="280699"/>
    <lineage>
        <taxon>Eukaryota</taxon>
        <taxon>Rhodophyta</taxon>
        <taxon>Bangiophyceae</taxon>
        <taxon>Cyanidiales</taxon>
        <taxon>Cyanidiaceae</taxon>
        <taxon>Cyanidioschyzon</taxon>
    </lineage>
</organism>
<accession>M1V7J4</accession>
<feature type="compositionally biased region" description="Basic and acidic residues" evidence="1">
    <location>
        <begin position="9"/>
        <end position="28"/>
    </location>
</feature>
<dbReference type="KEGG" id="cme:CYME_CMT166C"/>